<dbReference type="EMBL" id="JBHTAT010000006">
    <property type="protein sequence ID" value="MFC7257437.1"/>
    <property type="molecule type" value="Genomic_DNA"/>
</dbReference>
<evidence type="ECO:0000313" key="2">
    <source>
        <dbReference type="EMBL" id="MFC7257406.1"/>
    </source>
</evidence>
<name>A0ABD6A4U1_9EURY</name>
<reference evidence="1" key="3">
    <citation type="submission" date="2024-09" db="EMBL/GenBank/DDBJ databases">
        <authorList>
            <person name="Sun Q."/>
        </authorList>
    </citation>
    <scope>NUCLEOTIDE SEQUENCE</scope>
    <source>
        <strain evidence="1">CGMCC 4.163</strain>
    </source>
</reference>
<keyword evidence="4" id="KW-1185">Reference proteome</keyword>
<organism evidence="1 4">
    <name type="scientific">Haloplanus litoreus</name>
    <dbReference type="NCBI Taxonomy" id="767515"/>
    <lineage>
        <taxon>Archaea</taxon>
        <taxon>Methanobacteriati</taxon>
        <taxon>Methanobacteriota</taxon>
        <taxon>Stenosarchaea group</taxon>
        <taxon>Halobacteria</taxon>
        <taxon>Halobacteriales</taxon>
        <taxon>Haloferacaceae</taxon>
        <taxon>Haloplanus</taxon>
    </lineage>
</organism>
<protein>
    <submittedName>
        <fullName evidence="1">Uncharacterized protein</fullName>
    </submittedName>
</protein>
<gene>
    <name evidence="1" type="ORF">ACFQKE_19175</name>
    <name evidence="2" type="ORF">ACFQKE_19340</name>
    <name evidence="3" type="ORF">ACFQKE_19495</name>
</gene>
<dbReference type="Proteomes" id="UP001596434">
    <property type="component" value="Unassembled WGS sequence"/>
</dbReference>
<dbReference type="AlphaFoldDB" id="A0ABD6A4U1"/>
<comment type="caution">
    <text evidence="1">The sequence shown here is derived from an EMBL/GenBank/DDBJ whole genome shotgun (WGS) entry which is preliminary data.</text>
</comment>
<reference evidence="4" key="2">
    <citation type="journal article" date="2019" name="Int. J. Syst. Evol. Microbiol.">
        <title>The Global Catalogue of Microorganisms (GCM) 10K type strain sequencing project: providing services to taxonomists for standard genome sequencing and annotation.</title>
        <authorList>
            <consortium name="The Broad Institute Genomics Platform"/>
            <consortium name="The Broad Institute Genome Sequencing Center for Infectious Disease"/>
            <person name="Wu L."/>
            <person name="Ma J."/>
        </authorList>
    </citation>
    <scope>NUCLEOTIDE SEQUENCE [LARGE SCALE GENOMIC DNA]</scope>
    <source>
        <strain evidence="4">GX21</strain>
    </source>
</reference>
<proteinExistence type="predicted"/>
<evidence type="ECO:0000313" key="1">
    <source>
        <dbReference type="EMBL" id="MFC7257373.1"/>
    </source>
</evidence>
<dbReference type="EMBL" id="JBHTAT010000006">
    <property type="protein sequence ID" value="MFC7257373.1"/>
    <property type="molecule type" value="Genomic_DNA"/>
</dbReference>
<sequence>MFSTAGTETCERCGGPIYREGRHRQVCEADSPFDGETCPMCGAEYDSYLSHLEYCDGGE</sequence>
<dbReference type="RefSeq" id="WP_379707078.1">
    <property type="nucleotide sequence ID" value="NZ_JBHTAT010000006.1"/>
</dbReference>
<reference evidence="1" key="1">
    <citation type="journal article" date="2014" name="Int. J. Syst. Evol. Microbiol.">
        <title>Complete genome sequence of Corynebacterium casei LMG S-19264T (=DSM 44701T), isolated from a smear-ripened cheese.</title>
        <authorList>
            <consortium name="US DOE Joint Genome Institute (JGI-PGF)"/>
            <person name="Walter F."/>
            <person name="Albersmeier A."/>
            <person name="Kalinowski J."/>
            <person name="Ruckert C."/>
        </authorList>
    </citation>
    <scope>NUCLEOTIDE SEQUENCE [LARGE SCALE GENOMIC DNA]</scope>
    <source>
        <strain evidence="1">CGMCC 4.163</strain>
    </source>
</reference>
<accession>A0ABD6A4U1</accession>
<evidence type="ECO:0000313" key="3">
    <source>
        <dbReference type="EMBL" id="MFC7257437.1"/>
    </source>
</evidence>
<dbReference type="EMBL" id="JBHTAT010000006">
    <property type="protein sequence ID" value="MFC7257406.1"/>
    <property type="molecule type" value="Genomic_DNA"/>
</dbReference>
<evidence type="ECO:0000313" key="4">
    <source>
        <dbReference type="Proteomes" id="UP001596434"/>
    </source>
</evidence>